<dbReference type="Proteomes" id="UP001060085">
    <property type="component" value="Linkage Group LG01"/>
</dbReference>
<accession>A0ACC0CD21</accession>
<proteinExistence type="predicted"/>
<dbReference type="EMBL" id="CM044701">
    <property type="protein sequence ID" value="KAI5682831.1"/>
    <property type="molecule type" value="Genomic_DNA"/>
</dbReference>
<protein>
    <submittedName>
        <fullName evidence="1">Uncharacterized protein</fullName>
    </submittedName>
</protein>
<reference evidence="2" key="1">
    <citation type="journal article" date="2023" name="Nat. Plants">
        <title>Single-cell RNA sequencing provides a high-resolution roadmap for understanding the multicellular compartmentation of specialized metabolism.</title>
        <authorList>
            <person name="Sun S."/>
            <person name="Shen X."/>
            <person name="Li Y."/>
            <person name="Li Y."/>
            <person name="Wang S."/>
            <person name="Li R."/>
            <person name="Zhang H."/>
            <person name="Shen G."/>
            <person name="Guo B."/>
            <person name="Wei J."/>
            <person name="Xu J."/>
            <person name="St-Pierre B."/>
            <person name="Chen S."/>
            <person name="Sun C."/>
        </authorList>
    </citation>
    <scope>NUCLEOTIDE SEQUENCE [LARGE SCALE GENOMIC DNA]</scope>
</reference>
<evidence type="ECO:0000313" key="2">
    <source>
        <dbReference type="Proteomes" id="UP001060085"/>
    </source>
</evidence>
<evidence type="ECO:0000313" key="1">
    <source>
        <dbReference type="EMBL" id="KAI5682831.1"/>
    </source>
</evidence>
<comment type="caution">
    <text evidence="1">The sequence shown here is derived from an EMBL/GenBank/DDBJ whole genome shotgun (WGS) entry which is preliminary data.</text>
</comment>
<name>A0ACC0CD21_CATRO</name>
<organism evidence="1 2">
    <name type="scientific">Catharanthus roseus</name>
    <name type="common">Madagascar periwinkle</name>
    <name type="synonym">Vinca rosea</name>
    <dbReference type="NCBI Taxonomy" id="4058"/>
    <lineage>
        <taxon>Eukaryota</taxon>
        <taxon>Viridiplantae</taxon>
        <taxon>Streptophyta</taxon>
        <taxon>Embryophyta</taxon>
        <taxon>Tracheophyta</taxon>
        <taxon>Spermatophyta</taxon>
        <taxon>Magnoliopsida</taxon>
        <taxon>eudicotyledons</taxon>
        <taxon>Gunneridae</taxon>
        <taxon>Pentapetalae</taxon>
        <taxon>asterids</taxon>
        <taxon>lamiids</taxon>
        <taxon>Gentianales</taxon>
        <taxon>Apocynaceae</taxon>
        <taxon>Rauvolfioideae</taxon>
        <taxon>Vinceae</taxon>
        <taxon>Catharanthinae</taxon>
        <taxon>Catharanthus</taxon>
    </lineage>
</organism>
<keyword evidence="2" id="KW-1185">Reference proteome</keyword>
<gene>
    <name evidence="1" type="ORF">M9H77_04059</name>
</gene>
<sequence>MANDADMGSWSDLLHSSSKLLEQAAPSAQFPPLQRNLDQLEALSKKLKAKTVRTEAPSQSIAATRLLAREGINAEQLARDLKSFELKTTFEDVFPAEATTVEEYLQQVHEMAMVSAIQEAQKDNLRSFSDYMMTVLEEDWQKEKRDFLQSLSRISRLPKTNVTDSSAAASHQGQIVPVTSSLQVSSGAYGRELVPLSNKPILEKKATAYGEVVKDLNSARERGSPFKPATAFKRAYENLGLDASGGKSVSMQKIWHLLLMMLWEDSTRPHNVSRSMSLILGARRHLEWGHEKYVNDTIQSHPAQASLGGAVDNLQRIRAFLRIRLRDYGVLDFDADDVRRQPPVDTTWQQIYFCLRTGYYDKAREVAQSSRVAHQFAPLLADWITSEGIVSSKTAATASEECEKLLRTGDRVGRASYDKKKLLLYAIISGSRRIIDRLLRELPTLFNTIEDFLWFKLSAIRDFPDGSSSAVLSDGFPPYTLDDLQTYLNKFEPSYYTKNGKDPLVYPYVLLLSIQLLPAILFLSKDMGDEGYSIDSVHISIVLADYGVLSEGAGAAQKHGVMDAFAEVSSIIRQYGTAYLRNGDLPMALEYYAQAGAAVGGGEKSWTGRSNMDQQRQKTLMLKQLLTEVLLHDGGIYILLGPSGSGEEGQLGRFLMDARTRQQFLLEAAQQCRDAGLYDKSIEIHKRVGAFSAALDTINKCLSEAISALSRGRLDGESRTSGLIHSGNEILETFKYYPEISPQERQSVMEQQTVLRQLEAILGVHRLSRMGQCLDSLREVAKLPFLPLDPRAPDFSSDAFNNLSPHVQACVPDLLRVALHCLDNVTDTDGSLRALRTKIANFLANNLNRNWPRDLYEKVARSL</sequence>